<sequence>MGFMTYGFSWFLGLGLGFLLVVQRVYYQEGGVSPTRPQGRGFPRFKVASFPAAALLSCIRGHHSIPWISTLAC</sequence>
<gene>
    <name evidence="1" type="ORF">P280DRAFT_465661</name>
</gene>
<accession>A0A6A6SDF7</accession>
<evidence type="ECO:0000313" key="2">
    <source>
        <dbReference type="Proteomes" id="UP000799753"/>
    </source>
</evidence>
<organism evidence="1 2">
    <name type="scientific">Massarina eburnea CBS 473.64</name>
    <dbReference type="NCBI Taxonomy" id="1395130"/>
    <lineage>
        <taxon>Eukaryota</taxon>
        <taxon>Fungi</taxon>
        <taxon>Dikarya</taxon>
        <taxon>Ascomycota</taxon>
        <taxon>Pezizomycotina</taxon>
        <taxon>Dothideomycetes</taxon>
        <taxon>Pleosporomycetidae</taxon>
        <taxon>Pleosporales</taxon>
        <taxon>Massarineae</taxon>
        <taxon>Massarinaceae</taxon>
        <taxon>Massarina</taxon>
    </lineage>
</organism>
<dbReference type="Proteomes" id="UP000799753">
    <property type="component" value="Unassembled WGS sequence"/>
</dbReference>
<name>A0A6A6SDF7_9PLEO</name>
<proteinExistence type="predicted"/>
<reference evidence="1" key="1">
    <citation type="journal article" date="2020" name="Stud. Mycol.">
        <title>101 Dothideomycetes genomes: a test case for predicting lifestyles and emergence of pathogens.</title>
        <authorList>
            <person name="Haridas S."/>
            <person name="Albert R."/>
            <person name="Binder M."/>
            <person name="Bloem J."/>
            <person name="Labutti K."/>
            <person name="Salamov A."/>
            <person name="Andreopoulos B."/>
            <person name="Baker S."/>
            <person name="Barry K."/>
            <person name="Bills G."/>
            <person name="Bluhm B."/>
            <person name="Cannon C."/>
            <person name="Castanera R."/>
            <person name="Culley D."/>
            <person name="Daum C."/>
            <person name="Ezra D."/>
            <person name="Gonzalez J."/>
            <person name="Henrissat B."/>
            <person name="Kuo A."/>
            <person name="Liang C."/>
            <person name="Lipzen A."/>
            <person name="Lutzoni F."/>
            <person name="Magnuson J."/>
            <person name="Mondo S."/>
            <person name="Nolan M."/>
            <person name="Ohm R."/>
            <person name="Pangilinan J."/>
            <person name="Park H.-J."/>
            <person name="Ramirez L."/>
            <person name="Alfaro M."/>
            <person name="Sun H."/>
            <person name="Tritt A."/>
            <person name="Yoshinaga Y."/>
            <person name="Zwiers L.-H."/>
            <person name="Turgeon B."/>
            <person name="Goodwin S."/>
            <person name="Spatafora J."/>
            <person name="Crous P."/>
            <person name="Grigoriev I."/>
        </authorList>
    </citation>
    <scope>NUCLEOTIDE SEQUENCE</scope>
    <source>
        <strain evidence="1">CBS 473.64</strain>
    </source>
</reference>
<keyword evidence="2" id="KW-1185">Reference proteome</keyword>
<dbReference type="AlphaFoldDB" id="A0A6A6SDF7"/>
<dbReference type="EMBL" id="MU006777">
    <property type="protein sequence ID" value="KAF2645925.1"/>
    <property type="molecule type" value="Genomic_DNA"/>
</dbReference>
<protein>
    <submittedName>
        <fullName evidence="1">Uncharacterized protein</fullName>
    </submittedName>
</protein>
<evidence type="ECO:0000313" key="1">
    <source>
        <dbReference type="EMBL" id="KAF2645925.1"/>
    </source>
</evidence>